<dbReference type="InterPro" id="IPR000719">
    <property type="entry name" value="Prot_kinase_dom"/>
</dbReference>
<dbReference type="GO" id="GO:0004672">
    <property type="term" value="F:protein kinase activity"/>
    <property type="evidence" value="ECO:0007669"/>
    <property type="project" value="InterPro"/>
</dbReference>
<dbReference type="PROSITE" id="PS50011">
    <property type="entry name" value="PROTEIN_KINASE_DOM"/>
    <property type="match status" value="1"/>
</dbReference>
<dbReference type="InterPro" id="IPR001245">
    <property type="entry name" value="Ser-Thr/Tyr_kinase_cat_dom"/>
</dbReference>
<accession>A0A397W265</accession>
<keyword evidence="4" id="KW-0418">Kinase</keyword>
<dbReference type="AlphaFoldDB" id="A0A397W265"/>
<comment type="caution">
    <text evidence="4">The sequence shown here is derived from an EMBL/GenBank/DDBJ whole genome shotgun (WGS) entry which is preliminary data.</text>
</comment>
<dbReference type="Pfam" id="PF07714">
    <property type="entry name" value="PK_Tyr_Ser-Thr"/>
    <property type="match status" value="1"/>
</dbReference>
<organism evidence="4 5">
    <name type="scientific">Gigaspora rosea</name>
    <dbReference type="NCBI Taxonomy" id="44941"/>
    <lineage>
        <taxon>Eukaryota</taxon>
        <taxon>Fungi</taxon>
        <taxon>Fungi incertae sedis</taxon>
        <taxon>Mucoromycota</taxon>
        <taxon>Glomeromycotina</taxon>
        <taxon>Glomeromycetes</taxon>
        <taxon>Diversisporales</taxon>
        <taxon>Gigasporaceae</taxon>
        <taxon>Gigaspora</taxon>
    </lineage>
</organism>
<dbReference type="GO" id="GO:0005524">
    <property type="term" value="F:ATP binding"/>
    <property type="evidence" value="ECO:0007669"/>
    <property type="project" value="UniProtKB-KW"/>
</dbReference>
<evidence type="ECO:0000256" key="2">
    <source>
        <dbReference type="ARBA" id="ARBA00022840"/>
    </source>
</evidence>
<sequence>MQTRVDLCENIVRFLGISKGISISSICLCNYISKLINYAVDVDNRYCLIMDYANNGNLRKYLEEKNNHLLNWGQRLKLAYQISNGLYYLHSEEIIHRDLHDKNIVIHNRNAKITDFGNAKSVNTQTNIHKGLFGMIFFLAPELLKEPELDNIPFCKKTDIYSLGIIFWELSSGRPPFEKSNYTLCYRIIDGIREDIIAGTPEEYWKLYCKYWEADSNKRPDIEYVYDALHKLLEAIENDYPSIPSIKRGATRNLVARTFKRSKKF</sequence>
<keyword evidence="4" id="KW-0808">Transferase</keyword>
<dbReference type="PANTHER" id="PTHR44329:SF298">
    <property type="entry name" value="MIXED LINEAGE KINASE DOMAIN-LIKE PROTEIN"/>
    <property type="match status" value="1"/>
</dbReference>
<protein>
    <submittedName>
        <fullName evidence="4">Kinase-like domain-containing protein</fullName>
    </submittedName>
</protein>
<name>A0A397W265_9GLOM</name>
<dbReference type="Proteomes" id="UP000266673">
    <property type="component" value="Unassembled WGS sequence"/>
</dbReference>
<proteinExistence type="predicted"/>
<reference evidence="4 5" key="1">
    <citation type="submission" date="2018-06" db="EMBL/GenBank/DDBJ databases">
        <title>Comparative genomics reveals the genomic features of Rhizophagus irregularis, R. cerebriforme, R. diaphanum and Gigaspora rosea, and their symbiotic lifestyle signature.</title>
        <authorList>
            <person name="Morin E."/>
            <person name="San Clemente H."/>
            <person name="Chen E.C.H."/>
            <person name="De La Providencia I."/>
            <person name="Hainaut M."/>
            <person name="Kuo A."/>
            <person name="Kohler A."/>
            <person name="Murat C."/>
            <person name="Tang N."/>
            <person name="Roy S."/>
            <person name="Loubradou J."/>
            <person name="Henrissat B."/>
            <person name="Grigoriev I.V."/>
            <person name="Corradi N."/>
            <person name="Roux C."/>
            <person name="Martin F.M."/>
        </authorList>
    </citation>
    <scope>NUCLEOTIDE SEQUENCE [LARGE SCALE GENOMIC DNA]</scope>
    <source>
        <strain evidence="4 5">DAOM 194757</strain>
    </source>
</reference>
<dbReference type="InterPro" id="IPR051681">
    <property type="entry name" value="Ser/Thr_Kinases-Pseudokinases"/>
</dbReference>
<dbReference type="PRINTS" id="PR00109">
    <property type="entry name" value="TYRKINASE"/>
</dbReference>
<dbReference type="STRING" id="44941.A0A397W265"/>
<dbReference type="GO" id="GO:0097527">
    <property type="term" value="P:necroptotic signaling pathway"/>
    <property type="evidence" value="ECO:0007669"/>
    <property type="project" value="TreeGrafter"/>
</dbReference>
<dbReference type="PANTHER" id="PTHR44329">
    <property type="entry name" value="SERINE/THREONINE-PROTEIN KINASE TNNI3K-RELATED"/>
    <property type="match status" value="1"/>
</dbReference>
<keyword evidence="5" id="KW-1185">Reference proteome</keyword>
<keyword evidence="1" id="KW-0547">Nucleotide-binding</keyword>
<dbReference type="OrthoDB" id="10261027at2759"/>
<evidence type="ECO:0000313" key="4">
    <source>
        <dbReference type="EMBL" id="RIB28171.1"/>
    </source>
</evidence>
<evidence type="ECO:0000313" key="5">
    <source>
        <dbReference type="Proteomes" id="UP000266673"/>
    </source>
</evidence>
<dbReference type="SUPFAM" id="SSF56112">
    <property type="entry name" value="Protein kinase-like (PK-like)"/>
    <property type="match status" value="1"/>
</dbReference>
<dbReference type="Gene3D" id="1.10.510.10">
    <property type="entry name" value="Transferase(Phosphotransferase) domain 1"/>
    <property type="match status" value="1"/>
</dbReference>
<dbReference type="EMBL" id="QKWP01000074">
    <property type="protein sequence ID" value="RIB28171.1"/>
    <property type="molecule type" value="Genomic_DNA"/>
</dbReference>
<feature type="domain" description="Protein kinase" evidence="3">
    <location>
        <begin position="1"/>
        <end position="233"/>
    </location>
</feature>
<evidence type="ECO:0000259" key="3">
    <source>
        <dbReference type="PROSITE" id="PS50011"/>
    </source>
</evidence>
<gene>
    <name evidence="4" type="ORF">C2G38_1575822</name>
</gene>
<evidence type="ECO:0000256" key="1">
    <source>
        <dbReference type="ARBA" id="ARBA00022741"/>
    </source>
</evidence>
<keyword evidence="2" id="KW-0067">ATP-binding</keyword>
<dbReference type="InterPro" id="IPR011009">
    <property type="entry name" value="Kinase-like_dom_sf"/>
</dbReference>